<reference evidence="2" key="1">
    <citation type="submission" date="2020-06" db="EMBL/GenBank/DDBJ databases">
        <authorList>
            <consortium name="Plant Systems Biology data submission"/>
        </authorList>
    </citation>
    <scope>NUCLEOTIDE SEQUENCE</scope>
    <source>
        <strain evidence="2">D6</strain>
    </source>
</reference>
<accession>A0A9N8D9I1</accession>
<protein>
    <submittedName>
        <fullName evidence="2">Uncharacterized protein</fullName>
    </submittedName>
</protein>
<evidence type="ECO:0000256" key="1">
    <source>
        <dbReference type="SAM" id="MobiDB-lite"/>
    </source>
</evidence>
<keyword evidence="3" id="KW-1185">Reference proteome</keyword>
<comment type="caution">
    <text evidence="2">The sequence shown here is derived from an EMBL/GenBank/DDBJ whole genome shotgun (WGS) entry which is preliminary data.</text>
</comment>
<evidence type="ECO:0000313" key="2">
    <source>
        <dbReference type="EMBL" id="CAB9496681.1"/>
    </source>
</evidence>
<evidence type="ECO:0000313" key="3">
    <source>
        <dbReference type="Proteomes" id="UP001153069"/>
    </source>
</evidence>
<organism evidence="2 3">
    <name type="scientific">Seminavis robusta</name>
    <dbReference type="NCBI Taxonomy" id="568900"/>
    <lineage>
        <taxon>Eukaryota</taxon>
        <taxon>Sar</taxon>
        <taxon>Stramenopiles</taxon>
        <taxon>Ochrophyta</taxon>
        <taxon>Bacillariophyta</taxon>
        <taxon>Bacillariophyceae</taxon>
        <taxon>Bacillariophycidae</taxon>
        <taxon>Naviculales</taxon>
        <taxon>Naviculaceae</taxon>
        <taxon>Seminavis</taxon>
    </lineage>
</organism>
<proteinExistence type="predicted"/>
<gene>
    <name evidence="2" type="ORF">SEMRO_8_G006500.1</name>
</gene>
<dbReference type="Proteomes" id="UP001153069">
    <property type="component" value="Unassembled WGS sequence"/>
</dbReference>
<feature type="region of interest" description="Disordered" evidence="1">
    <location>
        <begin position="57"/>
        <end position="83"/>
    </location>
</feature>
<dbReference type="EMBL" id="CAICTM010000008">
    <property type="protein sequence ID" value="CAB9496681.1"/>
    <property type="molecule type" value="Genomic_DNA"/>
</dbReference>
<name>A0A9N8D9I1_9STRA</name>
<dbReference type="AlphaFoldDB" id="A0A9N8D9I1"/>
<sequence length="337" mass="37589">MTSESGDQDNNEATCTRRNSLLTVPAWDGTTEYHVVLRRQTVWSQLMMNVVNHVLGDDSQCDKEDAPGMDRTGTSSSSSTSDYMYDNRRVHNYNYLNDAVSCTTQERRSLLLADESESSALSYYSSCSSNTSLFSFVLPNDLLLEADSERLLDQQQQGAHCRRQQRRRPGCYTPDKLTARFANDLEALAMGLETAFDSWNLHNSQELSFIGEAPEETGTDATNDEDCGTLLSTVSLESTTGTGMGTEDSPVEDETSSSCSASTYIGMIQEEGNIMETPQTTKTNSTCTEPFDDSYDELPFNNPLQEFWYYYCIAITDLRAKHNSVNTNLQPSTRKDG</sequence>
<feature type="region of interest" description="Disordered" evidence="1">
    <location>
        <begin position="238"/>
        <end position="257"/>
    </location>
</feature>